<proteinExistence type="predicted"/>
<protein>
    <submittedName>
        <fullName evidence="2">Uncharacterized protein</fullName>
    </submittedName>
</protein>
<name>A0ABW5Z7N3_9FLAO</name>
<accession>A0ABW5Z7N3</accession>
<feature type="signal peptide" evidence="1">
    <location>
        <begin position="1"/>
        <end position="17"/>
    </location>
</feature>
<comment type="caution">
    <text evidence="2">The sequence shown here is derived from an EMBL/GenBank/DDBJ whole genome shotgun (WGS) entry which is preliminary data.</text>
</comment>
<dbReference type="Proteomes" id="UP001597549">
    <property type="component" value="Unassembled WGS sequence"/>
</dbReference>
<dbReference type="EMBL" id="JBHUOL010000012">
    <property type="protein sequence ID" value="MFD2908799.1"/>
    <property type="molecule type" value="Genomic_DNA"/>
</dbReference>
<sequence>MRSILYLLFFVCTFGFAQSDTLHANLKSYKLNDQTTFKPFIWKSSFANNNYSFSSYNSATRINSNYTKVGDNYFLSNTKTFSTINIMDLNRIDSFNPYGSTNIGAALIMGTLNLILQKN</sequence>
<organism evidence="2 3">
    <name type="scientific">Flavobacterium ardleyense</name>
    <dbReference type="NCBI Taxonomy" id="2038737"/>
    <lineage>
        <taxon>Bacteria</taxon>
        <taxon>Pseudomonadati</taxon>
        <taxon>Bacteroidota</taxon>
        <taxon>Flavobacteriia</taxon>
        <taxon>Flavobacteriales</taxon>
        <taxon>Flavobacteriaceae</taxon>
        <taxon>Flavobacterium</taxon>
    </lineage>
</organism>
<keyword evidence="3" id="KW-1185">Reference proteome</keyword>
<gene>
    <name evidence="2" type="ORF">ACFSX9_08620</name>
</gene>
<evidence type="ECO:0000313" key="2">
    <source>
        <dbReference type="EMBL" id="MFD2908799.1"/>
    </source>
</evidence>
<reference evidence="3" key="1">
    <citation type="journal article" date="2019" name="Int. J. Syst. Evol. Microbiol.">
        <title>The Global Catalogue of Microorganisms (GCM) 10K type strain sequencing project: providing services to taxonomists for standard genome sequencing and annotation.</title>
        <authorList>
            <consortium name="The Broad Institute Genomics Platform"/>
            <consortium name="The Broad Institute Genome Sequencing Center for Infectious Disease"/>
            <person name="Wu L."/>
            <person name="Ma J."/>
        </authorList>
    </citation>
    <scope>NUCLEOTIDE SEQUENCE [LARGE SCALE GENOMIC DNA]</scope>
    <source>
        <strain evidence="3">KCTC 52644</strain>
    </source>
</reference>
<keyword evidence="1" id="KW-0732">Signal</keyword>
<feature type="chain" id="PRO_5046205151" evidence="1">
    <location>
        <begin position="18"/>
        <end position="119"/>
    </location>
</feature>
<evidence type="ECO:0000256" key="1">
    <source>
        <dbReference type="SAM" id="SignalP"/>
    </source>
</evidence>
<evidence type="ECO:0000313" key="3">
    <source>
        <dbReference type="Proteomes" id="UP001597549"/>
    </source>
</evidence>
<dbReference type="RefSeq" id="WP_379806659.1">
    <property type="nucleotide sequence ID" value="NZ_JBHUOL010000012.1"/>
</dbReference>